<dbReference type="PROSITE" id="PS50082">
    <property type="entry name" value="WD_REPEATS_2"/>
    <property type="match status" value="2"/>
</dbReference>
<dbReference type="SUPFAM" id="SSF50978">
    <property type="entry name" value="WD40 repeat-like"/>
    <property type="match status" value="1"/>
</dbReference>
<dbReference type="GO" id="GO:0043161">
    <property type="term" value="P:proteasome-mediated ubiquitin-dependent protein catabolic process"/>
    <property type="evidence" value="ECO:0007669"/>
    <property type="project" value="TreeGrafter"/>
</dbReference>
<dbReference type="PANTHER" id="PTHR19847:SF7">
    <property type="entry name" value="DDB1- AND CUL4-ASSOCIATED FACTOR 11"/>
    <property type="match status" value="1"/>
</dbReference>
<feature type="repeat" description="WD" evidence="1">
    <location>
        <begin position="67"/>
        <end position="101"/>
    </location>
</feature>
<proteinExistence type="predicted"/>
<evidence type="ECO:0000313" key="3">
    <source>
        <dbReference type="EMBL" id="KAG0321261.1"/>
    </source>
</evidence>
<dbReference type="Pfam" id="PF00400">
    <property type="entry name" value="WD40"/>
    <property type="match status" value="3"/>
</dbReference>
<feature type="region of interest" description="Disordered" evidence="2">
    <location>
        <begin position="262"/>
        <end position="282"/>
    </location>
</feature>
<evidence type="ECO:0000256" key="2">
    <source>
        <dbReference type="SAM" id="MobiDB-lite"/>
    </source>
</evidence>
<comment type="caution">
    <text evidence="3">The sequence shown here is derived from an EMBL/GenBank/DDBJ whole genome shotgun (WGS) entry which is preliminary data.</text>
</comment>
<keyword evidence="1" id="KW-0853">WD repeat</keyword>
<gene>
    <name evidence="3" type="ORF">BGZ99_004049</name>
</gene>
<dbReference type="InterPro" id="IPR036322">
    <property type="entry name" value="WD40_repeat_dom_sf"/>
</dbReference>
<dbReference type="PROSITE" id="PS50294">
    <property type="entry name" value="WD_REPEATS_REGION"/>
    <property type="match status" value="2"/>
</dbReference>
<evidence type="ECO:0000313" key="4">
    <source>
        <dbReference type="Proteomes" id="UP000738325"/>
    </source>
</evidence>
<dbReference type="InterPro" id="IPR051859">
    <property type="entry name" value="DCAF"/>
</dbReference>
<organism evidence="3 4">
    <name type="scientific">Dissophora globulifera</name>
    <dbReference type="NCBI Taxonomy" id="979702"/>
    <lineage>
        <taxon>Eukaryota</taxon>
        <taxon>Fungi</taxon>
        <taxon>Fungi incertae sedis</taxon>
        <taxon>Mucoromycota</taxon>
        <taxon>Mortierellomycotina</taxon>
        <taxon>Mortierellomycetes</taxon>
        <taxon>Mortierellales</taxon>
        <taxon>Mortierellaceae</taxon>
        <taxon>Dissophora</taxon>
    </lineage>
</organism>
<dbReference type="SMART" id="SM00320">
    <property type="entry name" value="WD40"/>
    <property type="match status" value="3"/>
</dbReference>
<dbReference type="Proteomes" id="UP000738325">
    <property type="component" value="Unassembled WGS sequence"/>
</dbReference>
<keyword evidence="4" id="KW-1185">Reference proteome</keyword>
<sequence>MVNLVYDIESRTVLHSVLAHNDDVNAVCFAEPSSSQVLFSGSDDGLVKVWDRRSMRGGRNSTPSGVLVGHSEGITYVTSKGDNRYLASNGKDQKMLLWDLRMMYSKQEFADLPRRRRPMFDYRTTQYRGSRSTKVPGDCSVMSFQGHEVLRTLIRCHFSPVHTTGQRYLYSGSSDGMVHIYRLDGTLVRKLDTNAAFENYTKSPDSTSVARDVSWHPHYPTLISSCSGDMDYGFRASALSGGLVQHTFTRRGEMGEMDLGEVEDVSDTELPPRPRQRRRFGW</sequence>
<dbReference type="PANTHER" id="PTHR19847">
    <property type="entry name" value="DDB1- AND CUL4-ASSOCIATED FACTOR 11"/>
    <property type="match status" value="1"/>
</dbReference>
<name>A0A9P6RJ25_9FUNG</name>
<dbReference type="InterPro" id="IPR015943">
    <property type="entry name" value="WD40/YVTN_repeat-like_dom_sf"/>
</dbReference>
<accession>A0A9P6RJ25</accession>
<dbReference type="Gene3D" id="2.130.10.10">
    <property type="entry name" value="YVTN repeat-like/Quinoprotein amine dehydrogenase"/>
    <property type="match status" value="1"/>
</dbReference>
<evidence type="ECO:0000256" key="1">
    <source>
        <dbReference type="PROSITE-ProRule" id="PRU00221"/>
    </source>
</evidence>
<reference evidence="3" key="1">
    <citation type="journal article" date="2020" name="Fungal Divers.">
        <title>Resolving the Mortierellaceae phylogeny through synthesis of multi-gene phylogenetics and phylogenomics.</title>
        <authorList>
            <person name="Vandepol N."/>
            <person name="Liber J."/>
            <person name="Desiro A."/>
            <person name="Na H."/>
            <person name="Kennedy M."/>
            <person name="Barry K."/>
            <person name="Grigoriev I.V."/>
            <person name="Miller A.N."/>
            <person name="O'Donnell K."/>
            <person name="Stajich J.E."/>
            <person name="Bonito G."/>
        </authorList>
    </citation>
    <scope>NUCLEOTIDE SEQUENCE</scope>
    <source>
        <strain evidence="3">REB-010B</strain>
    </source>
</reference>
<dbReference type="AlphaFoldDB" id="A0A9P6RJ25"/>
<feature type="repeat" description="WD" evidence="1">
    <location>
        <begin position="17"/>
        <end position="51"/>
    </location>
</feature>
<dbReference type="GO" id="GO:0080008">
    <property type="term" value="C:Cul4-RING E3 ubiquitin ligase complex"/>
    <property type="evidence" value="ECO:0007669"/>
    <property type="project" value="TreeGrafter"/>
</dbReference>
<dbReference type="InterPro" id="IPR001680">
    <property type="entry name" value="WD40_rpt"/>
</dbReference>
<dbReference type="OrthoDB" id="63070at2759"/>
<dbReference type="EMBL" id="JAAAIP010000251">
    <property type="protein sequence ID" value="KAG0321261.1"/>
    <property type="molecule type" value="Genomic_DNA"/>
</dbReference>
<protein>
    <submittedName>
        <fullName evidence="3">Uncharacterized protein</fullName>
    </submittedName>
</protein>